<evidence type="ECO:0000313" key="1">
    <source>
        <dbReference type="EMBL" id="EQB33549.1"/>
    </source>
</evidence>
<dbReference type="Pfam" id="PF13730">
    <property type="entry name" value="HTH_36"/>
    <property type="match status" value="1"/>
</dbReference>
<dbReference type="EMBL" id="AUWY01000033">
    <property type="protein sequence ID" value="EQB33549.1"/>
    <property type="molecule type" value="Genomic_DNA"/>
</dbReference>
<accession>T0KA17</accession>
<name>T0KA17_9SPHN</name>
<evidence type="ECO:0000313" key="2">
    <source>
        <dbReference type="Proteomes" id="UP000015523"/>
    </source>
</evidence>
<sequence>MEAVTLGDATLAALRGVHIRRKPARSGAPHRTGQHVLRDSIEAGTFEEAFFAAPAPGETDRLLRIAKQTLIAGKNLRRAAVAEGRSLSASERLLSSLTRSAIDVYERLLTIARVCHGRIFPSYDDLAEKTGLGRATVARALAVLEAIGFLVRQRRFVRVASDEPGPRYEQTSNAYRVLLPERVMKFIPRWLRPAPLPDDELQRLADRAADTEAMLSRLSCKDLANELLQGPLAKVLAKLGASIDRQERESQNDPQPLPESYIREIKGVGLVGQRSNA</sequence>
<dbReference type="SUPFAM" id="SSF46785">
    <property type="entry name" value="Winged helix' DNA-binding domain"/>
    <property type="match status" value="1"/>
</dbReference>
<comment type="caution">
    <text evidence="1">The sequence shown here is derived from an EMBL/GenBank/DDBJ whole genome shotgun (WGS) entry which is preliminary data.</text>
</comment>
<evidence type="ECO:0008006" key="3">
    <source>
        <dbReference type="Google" id="ProtNLM"/>
    </source>
</evidence>
<dbReference type="InterPro" id="IPR036388">
    <property type="entry name" value="WH-like_DNA-bd_sf"/>
</dbReference>
<dbReference type="Proteomes" id="UP000015523">
    <property type="component" value="Unassembled WGS sequence"/>
</dbReference>
<organism evidence="1 2">
    <name type="scientific">Sphingobium ummariense RL-3</name>
    <dbReference type="NCBI Taxonomy" id="1346791"/>
    <lineage>
        <taxon>Bacteria</taxon>
        <taxon>Pseudomonadati</taxon>
        <taxon>Pseudomonadota</taxon>
        <taxon>Alphaproteobacteria</taxon>
        <taxon>Sphingomonadales</taxon>
        <taxon>Sphingomonadaceae</taxon>
        <taxon>Sphingobium</taxon>
    </lineage>
</organism>
<dbReference type="eggNOG" id="COG1609">
    <property type="taxonomic scope" value="Bacteria"/>
</dbReference>
<dbReference type="AlphaFoldDB" id="T0KA17"/>
<gene>
    <name evidence="1" type="ORF">M529_03495</name>
</gene>
<proteinExistence type="predicted"/>
<protein>
    <recommendedName>
        <fullName evidence="3">Helix-turn-helix domain-containing protein</fullName>
    </recommendedName>
</protein>
<dbReference type="Gene3D" id="1.10.10.10">
    <property type="entry name" value="Winged helix-like DNA-binding domain superfamily/Winged helix DNA-binding domain"/>
    <property type="match status" value="1"/>
</dbReference>
<dbReference type="OrthoDB" id="7467461at2"/>
<keyword evidence="2" id="KW-1185">Reference proteome</keyword>
<dbReference type="PATRIC" id="fig|1346791.3.peg.678"/>
<reference evidence="1 2" key="1">
    <citation type="journal article" date="2013" name="Genome Announc.">
        <title>Draft Genome Sequence of Sphingobium ummariense Strain RL-3, a Hexachlorocyclohexane-Degrading Bacterium.</title>
        <authorList>
            <person name="Kohli P."/>
            <person name="Dua A."/>
            <person name="Sangwan N."/>
            <person name="Oldach P."/>
            <person name="Khurana J.P."/>
            <person name="Lal R."/>
        </authorList>
    </citation>
    <scope>NUCLEOTIDE SEQUENCE [LARGE SCALE GENOMIC DNA]</scope>
    <source>
        <strain evidence="1 2">RL-3</strain>
    </source>
</reference>
<dbReference type="InterPro" id="IPR036390">
    <property type="entry name" value="WH_DNA-bd_sf"/>
</dbReference>